<dbReference type="Proteomes" id="UP000676853">
    <property type="component" value="Unassembled WGS sequence"/>
</dbReference>
<organism evidence="1 2">
    <name type="scientific">Tsukamurella paurometabola</name>
    <name type="common">Corynebacterium paurometabolum</name>
    <dbReference type="NCBI Taxonomy" id="2061"/>
    <lineage>
        <taxon>Bacteria</taxon>
        <taxon>Bacillati</taxon>
        <taxon>Actinomycetota</taxon>
        <taxon>Actinomycetes</taxon>
        <taxon>Mycobacteriales</taxon>
        <taxon>Tsukamurellaceae</taxon>
        <taxon>Tsukamurella</taxon>
    </lineage>
</organism>
<protein>
    <submittedName>
        <fullName evidence="1">Uncharacterized protein</fullName>
    </submittedName>
</protein>
<dbReference type="EMBL" id="JAGXOE010000810">
    <property type="protein sequence ID" value="MBS4105040.1"/>
    <property type="molecule type" value="Genomic_DNA"/>
</dbReference>
<sequence length="46" mass="4715">MQWEVVAGTAKLVVPPLSLVADAGGANPSLVITAFAEYLMDRALGA</sequence>
<comment type="caution">
    <text evidence="1">The sequence shown here is derived from an EMBL/GenBank/DDBJ whole genome shotgun (WGS) entry which is preliminary data.</text>
</comment>
<reference evidence="1 2" key="1">
    <citation type="submission" date="2021-04" db="EMBL/GenBank/DDBJ databases">
        <title>Whole genome sequence analysis of a thiophenic sulfur metabolizing bacteria.</title>
        <authorList>
            <person name="Akhtar N."/>
            <person name="Akram J."/>
            <person name="Aslam A."/>
        </authorList>
    </citation>
    <scope>NUCLEOTIDE SEQUENCE [LARGE SCALE GENOMIC DNA]</scope>
    <source>
        <strain evidence="1 2">3OW</strain>
    </source>
</reference>
<evidence type="ECO:0000313" key="2">
    <source>
        <dbReference type="Proteomes" id="UP000676853"/>
    </source>
</evidence>
<proteinExistence type="predicted"/>
<evidence type="ECO:0000313" key="1">
    <source>
        <dbReference type="EMBL" id="MBS4105040.1"/>
    </source>
</evidence>
<accession>A0ABS5NLX8</accession>
<keyword evidence="2" id="KW-1185">Reference proteome</keyword>
<dbReference type="RefSeq" id="WP_212555820.1">
    <property type="nucleotide sequence ID" value="NZ_JAGXOE010000810.1"/>
</dbReference>
<gene>
    <name evidence="1" type="ORF">KFZ73_27870</name>
</gene>
<name>A0ABS5NLX8_TSUPA</name>